<evidence type="ECO:0000313" key="6">
    <source>
        <dbReference type="EMBL" id="KAJ4956864.1"/>
    </source>
</evidence>
<keyword evidence="7" id="KW-1185">Reference proteome</keyword>
<evidence type="ECO:0000256" key="3">
    <source>
        <dbReference type="ARBA" id="ARBA00022964"/>
    </source>
</evidence>
<comment type="similarity">
    <text evidence="1">Belongs to the carotenoid oxygenase family.</text>
</comment>
<dbReference type="EMBL" id="JAMYWD010000011">
    <property type="protein sequence ID" value="KAJ4956864.1"/>
    <property type="molecule type" value="Genomic_DNA"/>
</dbReference>
<evidence type="ECO:0000256" key="5">
    <source>
        <dbReference type="PIRSR" id="PIRSR604294-1"/>
    </source>
</evidence>
<dbReference type="AlphaFoldDB" id="A0A9Q0H0B8"/>
<dbReference type="InterPro" id="IPR004294">
    <property type="entry name" value="Carotenoid_Oase"/>
</dbReference>
<evidence type="ECO:0000256" key="1">
    <source>
        <dbReference type="ARBA" id="ARBA00006787"/>
    </source>
</evidence>
<dbReference type="OrthoDB" id="1069523at2759"/>
<accession>A0A9Q0H0B8</accession>
<dbReference type="GO" id="GO:0010436">
    <property type="term" value="F:carotenoid dioxygenase activity"/>
    <property type="evidence" value="ECO:0007669"/>
    <property type="project" value="TreeGrafter"/>
</dbReference>
<dbReference type="GO" id="GO:0046872">
    <property type="term" value="F:metal ion binding"/>
    <property type="evidence" value="ECO:0007669"/>
    <property type="project" value="UniProtKB-KW"/>
</dbReference>
<reference evidence="6" key="1">
    <citation type="journal article" date="2023" name="Plant J.">
        <title>The genome of the king protea, Protea cynaroides.</title>
        <authorList>
            <person name="Chang J."/>
            <person name="Duong T.A."/>
            <person name="Schoeman C."/>
            <person name="Ma X."/>
            <person name="Roodt D."/>
            <person name="Barker N."/>
            <person name="Li Z."/>
            <person name="Van de Peer Y."/>
            <person name="Mizrachi E."/>
        </authorList>
    </citation>
    <scope>NUCLEOTIDE SEQUENCE</scope>
    <source>
        <tissue evidence="6">Young leaves</tissue>
    </source>
</reference>
<feature type="binding site" evidence="5">
    <location>
        <position position="366"/>
    </location>
    <ligand>
        <name>Fe cation</name>
        <dbReference type="ChEBI" id="CHEBI:24875"/>
        <note>catalytic</note>
    </ligand>
</feature>
<evidence type="ECO:0000256" key="2">
    <source>
        <dbReference type="ARBA" id="ARBA00022723"/>
    </source>
</evidence>
<keyword evidence="2 5" id="KW-0479">Metal-binding</keyword>
<comment type="caution">
    <text evidence="6">The sequence shown here is derived from an EMBL/GenBank/DDBJ whole genome shotgun (WGS) entry which is preliminary data.</text>
</comment>
<dbReference type="PANTHER" id="PTHR10543:SF101">
    <property type="entry name" value="9-CIS-EPOXYCAROTENOID DIOXYGENASE NCED6, CHLOROPLASTIC"/>
    <property type="match status" value="1"/>
</dbReference>
<dbReference type="GO" id="GO:0009570">
    <property type="term" value="C:chloroplast stroma"/>
    <property type="evidence" value="ECO:0007669"/>
    <property type="project" value="TreeGrafter"/>
</dbReference>
<evidence type="ECO:0008006" key="8">
    <source>
        <dbReference type="Google" id="ProtNLM"/>
    </source>
</evidence>
<dbReference type="Pfam" id="PF03055">
    <property type="entry name" value="RPE65"/>
    <property type="match status" value="2"/>
</dbReference>
<dbReference type="GO" id="GO:0016121">
    <property type="term" value="P:carotene catabolic process"/>
    <property type="evidence" value="ECO:0007669"/>
    <property type="project" value="TreeGrafter"/>
</dbReference>
<sequence>METANRVPTQPNYSPPNLNPFQKLAASLLDVVENSPIAESKKNHPLPKTVDPTVQIAGNFAPVTETPYTYYVRNGANPILAPTGAHHLFDGDGMIHVVSLNSNTNKASYSCRFTMTKLHGHPGIARLLLFHTRVMIGQLDASQGIGVANSGPVYFNSSLLAMSEDDLPYHLFALTYDVVKKPYLKCFKFDRIHWIDVPDCFCFHLWNAWEETSTTGDNIIRVIGSVLSEIWLNLMTGRSNLWEIVPRLNLEAGQVHKRVLGRKTRYAYMAIAEPWPKCSGVGKVDLVTGVVMKFMFGEGRFGDEPCFVPRLDQTGLGCSNEEDDGFVMSFVRDENREMSELVVVNGSTMKQEASVRLPTRVPYRFHGTFVNSEELSVQDLGS</sequence>
<dbReference type="Proteomes" id="UP001141806">
    <property type="component" value="Unassembled WGS sequence"/>
</dbReference>
<gene>
    <name evidence="6" type="ORF">NE237_013647</name>
</gene>
<keyword evidence="4 5" id="KW-0408">Iron</keyword>
<keyword evidence="3" id="KW-0560">Oxidoreductase</keyword>
<protein>
    <recommendedName>
        <fullName evidence="8">9-cis-epoxycarotenoid dioxygenase</fullName>
    </recommendedName>
</protein>
<name>A0A9Q0H0B8_9MAGN</name>
<organism evidence="6 7">
    <name type="scientific">Protea cynaroides</name>
    <dbReference type="NCBI Taxonomy" id="273540"/>
    <lineage>
        <taxon>Eukaryota</taxon>
        <taxon>Viridiplantae</taxon>
        <taxon>Streptophyta</taxon>
        <taxon>Embryophyta</taxon>
        <taxon>Tracheophyta</taxon>
        <taxon>Spermatophyta</taxon>
        <taxon>Magnoliopsida</taxon>
        <taxon>Proteales</taxon>
        <taxon>Proteaceae</taxon>
        <taxon>Protea</taxon>
    </lineage>
</organism>
<proteinExistence type="inferred from homology"/>
<evidence type="ECO:0000313" key="7">
    <source>
        <dbReference type="Proteomes" id="UP001141806"/>
    </source>
</evidence>
<evidence type="ECO:0000256" key="4">
    <source>
        <dbReference type="ARBA" id="ARBA00023004"/>
    </source>
</evidence>
<keyword evidence="3" id="KW-0223">Dioxygenase</keyword>
<dbReference type="PANTHER" id="PTHR10543">
    <property type="entry name" value="BETA-CAROTENE DIOXYGENASE"/>
    <property type="match status" value="1"/>
</dbReference>
<comment type="cofactor">
    <cofactor evidence="5">
        <name>Fe(2+)</name>
        <dbReference type="ChEBI" id="CHEBI:29033"/>
    </cofactor>
    <text evidence="5">Binds 1 Fe(2+) ion per subunit.</text>
</comment>